<dbReference type="PANTHER" id="PTHR32196:SF32">
    <property type="entry name" value="XYLOSE TRANSPORT SYSTEM PERMEASE PROTEIN XYLH"/>
    <property type="match status" value="1"/>
</dbReference>
<organism evidence="12 13">
    <name type="scientific">Mesorhizobium album</name>
    <dbReference type="NCBI Taxonomy" id="3072314"/>
    <lineage>
        <taxon>Bacteria</taxon>
        <taxon>Pseudomonadati</taxon>
        <taxon>Pseudomonadota</taxon>
        <taxon>Alphaproteobacteria</taxon>
        <taxon>Hyphomicrobiales</taxon>
        <taxon>Phyllobacteriaceae</taxon>
        <taxon>Mesorhizobium</taxon>
    </lineage>
</organism>
<feature type="transmembrane region" description="Helical" evidence="11">
    <location>
        <begin position="81"/>
        <end position="102"/>
    </location>
</feature>
<dbReference type="Pfam" id="PF02653">
    <property type="entry name" value="BPD_transp_2"/>
    <property type="match status" value="1"/>
</dbReference>
<evidence type="ECO:0000256" key="11">
    <source>
        <dbReference type="SAM" id="Phobius"/>
    </source>
</evidence>
<dbReference type="EMBL" id="JAVIIW010000052">
    <property type="protein sequence ID" value="MDX8482543.1"/>
    <property type="molecule type" value="Genomic_DNA"/>
</dbReference>
<gene>
    <name evidence="12" type="ORF">RFN28_29395</name>
</gene>
<feature type="transmembrane region" description="Helical" evidence="11">
    <location>
        <begin position="178"/>
        <end position="205"/>
    </location>
</feature>
<keyword evidence="8 11" id="KW-0472">Membrane</keyword>
<keyword evidence="13" id="KW-1185">Reference proteome</keyword>
<proteinExistence type="predicted"/>
<keyword evidence="5" id="KW-0762">Sugar transport</keyword>
<protein>
    <recommendedName>
        <fullName evidence="10">Xylose transport system permease protein XylH</fullName>
    </recommendedName>
</protein>
<feature type="transmembrane region" description="Helical" evidence="11">
    <location>
        <begin position="211"/>
        <end position="230"/>
    </location>
</feature>
<reference evidence="12 13" key="1">
    <citation type="submission" date="2023-08" db="EMBL/GenBank/DDBJ databases">
        <title>Implementing the SeqCode for naming new Mesorhizobium species isolated from Vachellia karroo root nodules.</title>
        <authorList>
            <person name="Van Lill M."/>
        </authorList>
    </citation>
    <scope>NUCLEOTIDE SEQUENCE [LARGE SCALE GENOMIC DNA]</scope>
    <source>
        <strain evidence="12 13">VK24D</strain>
    </source>
</reference>
<keyword evidence="3" id="KW-1003">Cell membrane</keyword>
<dbReference type="RefSeq" id="WP_320290637.1">
    <property type="nucleotide sequence ID" value="NZ_JAVIIW010000052.1"/>
</dbReference>
<evidence type="ECO:0000256" key="9">
    <source>
        <dbReference type="ARBA" id="ARBA00035611"/>
    </source>
</evidence>
<feature type="transmembrane region" description="Helical" evidence="11">
    <location>
        <begin position="55"/>
        <end position="75"/>
    </location>
</feature>
<evidence type="ECO:0000256" key="7">
    <source>
        <dbReference type="ARBA" id="ARBA00022989"/>
    </source>
</evidence>
<feature type="transmembrane region" description="Helical" evidence="11">
    <location>
        <begin position="343"/>
        <end position="360"/>
    </location>
</feature>
<evidence type="ECO:0000313" key="13">
    <source>
        <dbReference type="Proteomes" id="UP001287059"/>
    </source>
</evidence>
<evidence type="ECO:0000256" key="2">
    <source>
        <dbReference type="ARBA" id="ARBA00022448"/>
    </source>
</evidence>
<evidence type="ECO:0000256" key="6">
    <source>
        <dbReference type="ARBA" id="ARBA00022692"/>
    </source>
</evidence>
<dbReference type="Proteomes" id="UP001287059">
    <property type="component" value="Unassembled WGS sequence"/>
</dbReference>
<comment type="caution">
    <text evidence="12">The sequence shown here is derived from an EMBL/GenBank/DDBJ whole genome shotgun (WGS) entry which is preliminary data.</text>
</comment>
<name>A0ABU4Y8A8_9HYPH</name>
<comment type="function">
    <text evidence="9">Part of the binding-protein-dependent transport system for D-xylose. Probably responsible for the translocation of the substrate across the membrane.</text>
</comment>
<feature type="transmembrane region" description="Helical" evidence="11">
    <location>
        <begin position="316"/>
        <end position="337"/>
    </location>
</feature>
<feature type="transmembrane region" description="Helical" evidence="11">
    <location>
        <begin position="145"/>
        <end position="166"/>
    </location>
</feature>
<dbReference type="PANTHER" id="PTHR32196">
    <property type="entry name" value="ABC TRANSPORTER PERMEASE PROTEIN YPHD-RELATED-RELATED"/>
    <property type="match status" value="1"/>
</dbReference>
<evidence type="ECO:0000256" key="1">
    <source>
        <dbReference type="ARBA" id="ARBA00004651"/>
    </source>
</evidence>
<sequence>MLVALAVIWGYFYCENPLFLSPRNLSNLSMQIVVTGTVALGMFFVLVIGEIDLSVAAVGAVSAAISANLAVNMGAETTTAVVAGLALGACIGFLQGLAVTVFRAPSFIVTLGTSLALQGALLQLLPQTSSLISLVGQPLGNIGNTYLPARISVMIVAILVVTLFLLRIQDHLGRRNEGAGSGLLTGVITPVAIASLLGVGVIVVFDAYRGVPMLVAILLVLLSFFAYITAQTRFGLYLFAIGANAEAARRAGIYVSTLRIAGFTLTGLFAAIGGMMAAGRVLAVSPDSADSTLLLEAIAAAVIGGISLFGGRGSVWSALIGALVIGSVSNGMLLINASTSTRLEVQGAILTLAVVLDALLSRRALRR</sequence>
<dbReference type="CDD" id="cd06579">
    <property type="entry name" value="TM_PBP1_transp_AraH_like"/>
    <property type="match status" value="1"/>
</dbReference>
<feature type="transmembrane region" description="Helical" evidence="11">
    <location>
        <begin position="30"/>
        <end position="48"/>
    </location>
</feature>
<evidence type="ECO:0000256" key="8">
    <source>
        <dbReference type="ARBA" id="ARBA00023136"/>
    </source>
</evidence>
<comment type="subcellular location">
    <subcellularLocation>
        <location evidence="1">Cell membrane</location>
        <topology evidence="1">Multi-pass membrane protein</topology>
    </subcellularLocation>
</comment>
<dbReference type="InterPro" id="IPR001851">
    <property type="entry name" value="ABC_transp_permease"/>
</dbReference>
<evidence type="ECO:0000256" key="10">
    <source>
        <dbReference type="ARBA" id="ARBA00035686"/>
    </source>
</evidence>
<keyword evidence="7 11" id="KW-1133">Transmembrane helix</keyword>
<keyword evidence="4" id="KW-0997">Cell inner membrane</keyword>
<keyword evidence="2" id="KW-0813">Transport</keyword>
<evidence type="ECO:0000313" key="12">
    <source>
        <dbReference type="EMBL" id="MDX8482543.1"/>
    </source>
</evidence>
<evidence type="ECO:0000256" key="3">
    <source>
        <dbReference type="ARBA" id="ARBA00022475"/>
    </source>
</evidence>
<keyword evidence="6 11" id="KW-0812">Transmembrane</keyword>
<evidence type="ECO:0000256" key="5">
    <source>
        <dbReference type="ARBA" id="ARBA00022597"/>
    </source>
</evidence>
<feature type="transmembrane region" description="Helical" evidence="11">
    <location>
        <begin position="107"/>
        <end position="125"/>
    </location>
</feature>
<feature type="transmembrane region" description="Helical" evidence="11">
    <location>
        <begin position="251"/>
        <end position="272"/>
    </location>
</feature>
<feature type="transmembrane region" description="Helical" evidence="11">
    <location>
        <begin position="292"/>
        <end position="309"/>
    </location>
</feature>
<evidence type="ECO:0000256" key="4">
    <source>
        <dbReference type="ARBA" id="ARBA00022519"/>
    </source>
</evidence>
<accession>A0ABU4Y8A8</accession>